<dbReference type="GO" id="GO:0000155">
    <property type="term" value="F:phosphorelay sensor kinase activity"/>
    <property type="evidence" value="ECO:0007669"/>
    <property type="project" value="InterPro"/>
</dbReference>
<dbReference type="CDD" id="cd06225">
    <property type="entry name" value="HAMP"/>
    <property type="match status" value="1"/>
</dbReference>
<dbReference type="InterPro" id="IPR050482">
    <property type="entry name" value="Sensor_HK_TwoCompSys"/>
</dbReference>
<evidence type="ECO:0000259" key="12">
    <source>
        <dbReference type="PROSITE" id="PS50109"/>
    </source>
</evidence>
<dbReference type="InterPro" id="IPR011712">
    <property type="entry name" value="Sig_transdc_His_kin_sub3_dim/P"/>
</dbReference>
<dbReference type="Pfam" id="PF00672">
    <property type="entry name" value="HAMP"/>
    <property type="match status" value="1"/>
</dbReference>
<dbReference type="InterPro" id="IPR003594">
    <property type="entry name" value="HATPase_dom"/>
</dbReference>
<feature type="domain" description="Histidine kinase" evidence="12">
    <location>
        <begin position="147"/>
        <end position="348"/>
    </location>
</feature>
<evidence type="ECO:0000313" key="15">
    <source>
        <dbReference type="Proteomes" id="UP000287171"/>
    </source>
</evidence>
<evidence type="ECO:0000256" key="8">
    <source>
        <dbReference type="ARBA" id="ARBA00022840"/>
    </source>
</evidence>
<evidence type="ECO:0000256" key="3">
    <source>
        <dbReference type="ARBA" id="ARBA00012438"/>
    </source>
</evidence>
<dbReference type="RefSeq" id="WP_126625252.1">
    <property type="nucleotide sequence ID" value="NZ_BIFT01000001.1"/>
</dbReference>
<name>A0A402AZK4_9CHLR</name>
<feature type="coiled-coil region" evidence="10">
    <location>
        <begin position="108"/>
        <end position="139"/>
    </location>
</feature>
<proteinExistence type="predicted"/>
<dbReference type="Proteomes" id="UP000287171">
    <property type="component" value="Unassembled WGS sequence"/>
</dbReference>
<organism evidence="14 15">
    <name type="scientific">Dictyobacter alpinus</name>
    <dbReference type="NCBI Taxonomy" id="2014873"/>
    <lineage>
        <taxon>Bacteria</taxon>
        <taxon>Bacillati</taxon>
        <taxon>Chloroflexota</taxon>
        <taxon>Ktedonobacteria</taxon>
        <taxon>Ktedonobacterales</taxon>
        <taxon>Dictyobacteraceae</taxon>
        <taxon>Dictyobacter</taxon>
    </lineage>
</organism>
<feature type="transmembrane region" description="Helical" evidence="11">
    <location>
        <begin position="48"/>
        <end position="73"/>
    </location>
</feature>
<comment type="subcellular location">
    <subcellularLocation>
        <location evidence="2">Membrane</location>
    </subcellularLocation>
</comment>
<dbReference type="PANTHER" id="PTHR24421:SF10">
    <property type="entry name" value="NITRATE_NITRITE SENSOR PROTEIN NARQ"/>
    <property type="match status" value="1"/>
</dbReference>
<dbReference type="EC" id="2.7.13.3" evidence="3"/>
<evidence type="ECO:0000256" key="2">
    <source>
        <dbReference type="ARBA" id="ARBA00004370"/>
    </source>
</evidence>
<dbReference type="SUPFAM" id="SSF158472">
    <property type="entry name" value="HAMP domain-like"/>
    <property type="match status" value="1"/>
</dbReference>
<dbReference type="PROSITE" id="PS50885">
    <property type="entry name" value="HAMP"/>
    <property type="match status" value="1"/>
</dbReference>
<dbReference type="Gene3D" id="1.20.5.1930">
    <property type="match status" value="1"/>
</dbReference>
<evidence type="ECO:0000256" key="7">
    <source>
        <dbReference type="ARBA" id="ARBA00022777"/>
    </source>
</evidence>
<keyword evidence="7 14" id="KW-0418">Kinase</keyword>
<dbReference type="InterPro" id="IPR003660">
    <property type="entry name" value="HAMP_dom"/>
</dbReference>
<comment type="caution">
    <text evidence="14">The sequence shown here is derived from an EMBL/GenBank/DDBJ whole genome shotgun (WGS) entry which is preliminary data.</text>
</comment>
<protein>
    <recommendedName>
        <fullName evidence="3">histidine kinase</fullName>
        <ecNumber evidence="3">2.7.13.3</ecNumber>
    </recommendedName>
</protein>
<dbReference type="Gene3D" id="3.30.565.10">
    <property type="entry name" value="Histidine kinase-like ATPase, C-terminal domain"/>
    <property type="match status" value="1"/>
</dbReference>
<keyword evidence="9" id="KW-0902">Two-component regulatory system</keyword>
<dbReference type="EMBL" id="BIFT01000001">
    <property type="protein sequence ID" value="GCE24554.1"/>
    <property type="molecule type" value="Genomic_DNA"/>
</dbReference>
<evidence type="ECO:0000256" key="1">
    <source>
        <dbReference type="ARBA" id="ARBA00000085"/>
    </source>
</evidence>
<evidence type="ECO:0000259" key="13">
    <source>
        <dbReference type="PROSITE" id="PS50885"/>
    </source>
</evidence>
<dbReference type="GO" id="GO:0046983">
    <property type="term" value="F:protein dimerization activity"/>
    <property type="evidence" value="ECO:0007669"/>
    <property type="project" value="InterPro"/>
</dbReference>
<evidence type="ECO:0000256" key="9">
    <source>
        <dbReference type="ARBA" id="ARBA00023012"/>
    </source>
</evidence>
<sequence length="361" mass="40992">MSKFFRPLTAWLQNWHISLFEKVILVNSFMLIAETLAALWVTSHQLEMHHYLIDTIFIVIAALFTLFANIFLLRASFHPLFELLKTIRAIGTGHTQQRATVTTASWEISELAQAFNNMLDRLEEVRREQTRTILQAQENERRRIGMELHDEAGQNLTALLIHAEVLNQHFHQLTTSRMAEQSHVQLSTELQQLVHLTRLSLENVRILAQQLRPSVLDDLGLLAAFRWLGEDSGQRLRLQVDLDLQQIEPVVKLLPPNYETALFRITQESLTNIARHAQAETALISLGLKEKNIYLTIQDNGTGYQAEKKMGTGILGMRERATSLGGSLTINALPERGTIVQATLPLPSTIDSRKIMKNNKG</sequence>
<dbReference type="OrthoDB" id="9811717at2"/>
<accession>A0A402AZK4</accession>
<keyword evidence="8" id="KW-0067">ATP-binding</keyword>
<dbReference type="InterPro" id="IPR036890">
    <property type="entry name" value="HATPase_C_sf"/>
</dbReference>
<dbReference type="GO" id="GO:0005524">
    <property type="term" value="F:ATP binding"/>
    <property type="evidence" value="ECO:0007669"/>
    <property type="project" value="UniProtKB-KW"/>
</dbReference>
<evidence type="ECO:0000256" key="4">
    <source>
        <dbReference type="ARBA" id="ARBA00022553"/>
    </source>
</evidence>
<dbReference type="PANTHER" id="PTHR24421">
    <property type="entry name" value="NITRATE/NITRITE SENSOR PROTEIN NARX-RELATED"/>
    <property type="match status" value="1"/>
</dbReference>
<feature type="transmembrane region" description="Helical" evidence="11">
    <location>
        <begin position="23"/>
        <end position="42"/>
    </location>
</feature>
<dbReference type="Pfam" id="PF02518">
    <property type="entry name" value="HATPase_c"/>
    <property type="match status" value="1"/>
</dbReference>
<dbReference type="SMART" id="SM00387">
    <property type="entry name" value="HATPase_c"/>
    <property type="match status" value="1"/>
</dbReference>
<feature type="domain" description="HAMP" evidence="13">
    <location>
        <begin position="74"/>
        <end position="127"/>
    </location>
</feature>
<keyword evidence="15" id="KW-1185">Reference proteome</keyword>
<reference evidence="15" key="1">
    <citation type="submission" date="2018-12" db="EMBL/GenBank/DDBJ databases">
        <title>Tengunoibacter tsumagoiensis gen. nov., sp. nov., Dictyobacter kobayashii sp. nov., D. alpinus sp. nov., and D. joshuensis sp. nov. and description of Dictyobacteraceae fam. nov. within the order Ktedonobacterales isolated from Tengu-no-mugimeshi.</title>
        <authorList>
            <person name="Wang C.M."/>
            <person name="Zheng Y."/>
            <person name="Sakai Y."/>
            <person name="Toyoda A."/>
            <person name="Minakuchi Y."/>
            <person name="Abe K."/>
            <person name="Yokota A."/>
            <person name="Yabe S."/>
        </authorList>
    </citation>
    <scope>NUCLEOTIDE SEQUENCE [LARGE SCALE GENOMIC DNA]</scope>
    <source>
        <strain evidence="15">Uno16</strain>
    </source>
</reference>
<evidence type="ECO:0000256" key="11">
    <source>
        <dbReference type="SAM" id="Phobius"/>
    </source>
</evidence>
<keyword evidence="5" id="KW-0808">Transferase</keyword>
<keyword evidence="6" id="KW-0547">Nucleotide-binding</keyword>
<evidence type="ECO:0000313" key="14">
    <source>
        <dbReference type="EMBL" id="GCE24554.1"/>
    </source>
</evidence>
<dbReference type="SUPFAM" id="SSF55874">
    <property type="entry name" value="ATPase domain of HSP90 chaperone/DNA topoisomerase II/histidine kinase"/>
    <property type="match status" value="1"/>
</dbReference>
<evidence type="ECO:0000256" key="5">
    <source>
        <dbReference type="ARBA" id="ARBA00022679"/>
    </source>
</evidence>
<dbReference type="SMART" id="SM00304">
    <property type="entry name" value="HAMP"/>
    <property type="match status" value="1"/>
</dbReference>
<dbReference type="Gene3D" id="6.10.340.10">
    <property type="match status" value="1"/>
</dbReference>
<keyword evidence="11" id="KW-0812">Transmembrane</keyword>
<dbReference type="InterPro" id="IPR005467">
    <property type="entry name" value="His_kinase_dom"/>
</dbReference>
<dbReference type="GO" id="GO:0016020">
    <property type="term" value="C:membrane"/>
    <property type="evidence" value="ECO:0007669"/>
    <property type="project" value="UniProtKB-SubCell"/>
</dbReference>
<dbReference type="CDD" id="cd16917">
    <property type="entry name" value="HATPase_UhpB-NarQ-NarX-like"/>
    <property type="match status" value="1"/>
</dbReference>
<comment type="catalytic activity">
    <reaction evidence="1">
        <text>ATP + protein L-histidine = ADP + protein N-phospho-L-histidine.</text>
        <dbReference type="EC" id="2.7.13.3"/>
    </reaction>
</comment>
<keyword evidence="10" id="KW-0175">Coiled coil</keyword>
<gene>
    <name evidence="14" type="ORF">KDA_00380</name>
</gene>
<evidence type="ECO:0000256" key="6">
    <source>
        <dbReference type="ARBA" id="ARBA00022741"/>
    </source>
</evidence>
<keyword evidence="11" id="KW-1133">Transmembrane helix</keyword>
<evidence type="ECO:0000256" key="10">
    <source>
        <dbReference type="SAM" id="Coils"/>
    </source>
</evidence>
<dbReference type="Pfam" id="PF07730">
    <property type="entry name" value="HisKA_3"/>
    <property type="match status" value="1"/>
</dbReference>
<keyword evidence="11" id="KW-0472">Membrane</keyword>
<dbReference type="AlphaFoldDB" id="A0A402AZK4"/>
<dbReference type="PROSITE" id="PS50109">
    <property type="entry name" value="HIS_KIN"/>
    <property type="match status" value="1"/>
</dbReference>
<keyword evidence="4" id="KW-0597">Phosphoprotein</keyword>